<dbReference type="CDD" id="cd19723">
    <property type="entry name" value="bHLH_TS_ASCL1_like"/>
    <property type="match status" value="1"/>
</dbReference>
<dbReference type="PANTHER" id="PTHR23349">
    <property type="entry name" value="BASIC HELIX-LOOP-HELIX TRANSCRIPTION FACTOR, TWIST"/>
    <property type="match status" value="1"/>
</dbReference>
<feature type="region of interest" description="Disordered" evidence="5">
    <location>
        <begin position="82"/>
        <end position="137"/>
    </location>
</feature>
<proteinExistence type="predicted"/>
<dbReference type="Pfam" id="PF00010">
    <property type="entry name" value="HLH"/>
    <property type="match status" value="1"/>
</dbReference>
<protein>
    <recommendedName>
        <fullName evidence="6">BHLH domain-containing protein</fullName>
    </recommendedName>
</protein>
<feature type="compositionally biased region" description="Polar residues" evidence="5">
    <location>
        <begin position="112"/>
        <end position="131"/>
    </location>
</feature>
<feature type="compositionally biased region" description="Low complexity" evidence="5">
    <location>
        <begin position="261"/>
        <end position="275"/>
    </location>
</feature>
<dbReference type="InterPro" id="IPR011598">
    <property type="entry name" value="bHLH_dom"/>
</dbReference>
<feature type="compositionally biased region" description="Low complexity" evidence="5">
    <location>
        <begin position="98"/>
        <end position="111"/>
    </location>
</feature>
<comment type="caution">
    <text evidence="7">The sequence shown here is derived from an EMBL/GenBank/DDBJ whole genome shotgun (WGS) entry which is preliminary data.</text>
</comment>
<keyword evidence="8" id="KW-1185">Reference proteome</keyword>
<sequence>MIAAALLSAPPASSSSLSKSSSATMTMTTAMLKTTEQQVRTLIPVTTSDGSKLYVSGPCIVLKTQTPTVAQQMQALRPLLKSDNNNKNVSNTTVDTKNIINNNDDNNNNNNSEAFLTDDNNSATSPGSNTENEPEALRVKRRIDFTALGLPRPQPQAMARRNERERNRVKQVNQGFETLRQHVPQGRKNKKLSKVDTLKEAAKYIKYLHQLLVEADQDSDSSLTSAISDTITIVSRPTTSTTTTTTTSASVATSPAPPSPSQDSPTTSETSSASTNTTAITAADLLQLATPMECSGTTADFAADHTPNVVSDSLDFADDHTTNVVSDSLDFADDHTTNVVSHSLDFADEHSTNVVSHSLDFAPNNGSPVFGMDNGCVTFNSQVDYGHTAAQLANVQDFMNVSPMGSTSTDMGEKSPTHLLELAPAQLHYGNQQQSPHPSPAIPAPMEVDHVQIAIDNSAHFLRAPFNTHQQHPQAMHFLDLNHSTSSSPDCSPVEPPRHLALQQLAGFQSLKTDMSCGGSEGSCPVSPSESSGTSEASQEEGLGMCGGENWQDLSADIAEWLCSKIDIEDPEVFV</sequence>
<evidence type="ECO:0000313" key="8">
    <source>
        <dbReference type="Proteomes" id="UP001374579"/>
    </source>
</evidence>
<keyword evidence="4" id="KW-0539">Nucleus</keyword>
<evidence type="ECO:0000313" key="7">
    <source>
        <dbReference type="EMBL" id="KAK7107334.1"/>
    </source>
</evidence>
<dbReference type="InterPro" id="IPR050283">
    <property type="entry name" value="E-box_TF_Regulators"/>
</dbReference>
<dbReference type="EMBL" id="JBAMIC010000004">
    <property type="protein sequence ID" value="KAK7107334.1"/>
    <property type="molecule type" value="Genomic_DNA"/>
</dbReference>
<dbReference type="GO" id="GO:0000977">
    <property type="term" value="F:RNA polymerase II transcription regulatory region sequence-specific DNA binding"/>
    <property type="evidence" value="ECO:0007669"/>
    <property type="project" value="TreeGrafter"/>
</dbReference>
<name>A0AAN9BLU9_9CAEN</name>
<feature type="domain" description="BHLH" evidence="6">
    <location>
        <begin position="156"/>
        <end position="208"/>
    </location>
</feature>
<dbReference type="Gene3D" id="4.10.280.10">
    <property type="entry name" value="Helix-loop-helix DNA-binding domain"/>
    <property type="match status" value="1"/>
</dbReference>
<dbReference type="InterPro" id="IPR036638">
    <property type="entry name" value="HLH_DNA-bd_sf"/>
</dbReference>
<reference evidence="7 8" key="1">
    <citation type="submission" date="2024-02" db="EMBL/GenBank/DDBJ databases">
        <title>Chromosome-scale genome assembly of the rough periwinkle Littorina saxatilis.</title>
        <authorList>
            <person name="De Jode A."/>
            <person name="Faria R."/>
            <person name="Formenti G."/>
            <person name="Sims Y."/>
            <person name="Smith T.P."/>
            <person name="Tracey A."/>
            <person name="Wood J.M.D."/>
            <person name="Zagrodzka Z.B."/>
            <person name="Johannesson K."/>
            <person name="Butlin R.K."/>
            <person name="Leder E.H."/>
        </authorList>
    </citation>
    <scope>NUCLEOTIDE SEQUENCE [LARGE SCALE GENOMIC DNA]</scope>
    <source>
        <strain evidence="7">Snail1</strain>
        <tissue evidence="7">Muscle</tissue>
    </source>
</reference>
<evidence type="ECO:0000256" key="4">
    <source>
        <dbReference type="ARBA" id="ARBA00023242"/>
    </source>
</evidence>
<dbReference type="PROSITE" id="PS50888">
    <property type="entry name" value="BHLH"/>
    <property type="match status" value="1"/>
</dbReference>
<accession>A0AAN9BLU9</accession>
<evidence type="ECO:0000256" key="2">
    <source>
        <dbReference type="ARBA" id="ARBA00022902"/>
    </source>
</evidence>
<evidence type="ECO:0000259" key="6">
    <source>
        <dbReference type="PROSITE" id="PS50888"/>
    </source>
</evidence>
<gene>
    <name evidence="7" type="ORF">V1264_015277</name>
</gene>
<dbReference type="AlphaFoldDB" id="A0AAN9BLU9"/>
<evidence type="ECO:0000256" key="1">
    <source>
        <dbReference type="ARBA" id="ARBA00004123"/>
    </source>
</evidence>
<comment type="subcellular location">
    <subcellularLocation>
        <location evidence="1">Nucleus</location>
    </subcellularLocation>
</comment>
<dbReference type="GO" id="GO:0007399">
    <property type="term" value="P:nervous system development"/>
    <property type="evidence" value="ECO:0007669"/>
    <property type="project" value="UniProtKB-KW"/>
</dbReference>
<keyword evidence="2" id="KW-0524">Neurogenesis</keyword>
<feature type="compositionally biased region" description="Polar residues" evidence="5">
    <location>
        <begin position="82"/>
        <end position="96"/>
    </location>
</feature>
<organism evidence="7 8">
    <name type="scientific">Littorina saxatilis</name>
    <dbReference type="NCBI Taxonomy" id="31220"/>
    <lineage>
        <taxon>Eukaryota</taxon>
        <taxon>Metazoa</taxon>
        <taxon>Spiralia</taxon>
        <taxon>Lophotrochozoa</taxon>
        <taxon>Mollusca</taxon>
        <taxon>Gastropoda</taxon>
        <taxon>Caenogastropoda</taxon>
        <taxon>Littorinimorpha</taxon>
        <taxon>Littorinoidea</taxon>
        <taxon>Littorinidae</taxon>
        <taxon>Littorina</taxon>
    </lineage>
</organism>
<evidence type="ECO:0000256" key="5">
    <source>
        <dbReference type="SAM" id="MobiDB-lite"/>
    </source>
</evidence>
<feature type="region of interest" description="Disordered" evidence="5">
    <location>
        <begin position="517"/>
        <end position="548"/>
    </location>
</feature>
<dbReference type="GO" id="GO:0000981">
    <property type="term" value="F:DNA-binding transcription factor activity, RNA polymerase II-specific"/>
    <property type="evidence" value="ECO:0007669"/>
    <property type="project" value="TreeGrafter"/>
</dbReference>
<dbReference type="Proteomes" id="UP001374579">
    <property type="component" value="Unassembled WGS sequence"/>
</dbReference>
<dbReference type="GO" id="GO:0046983">
    <property type="term" value="F:protein dimerization activity"/>
    <property type="evidence" value="ECO:0007669"/>
    <property type="project" value="InterPro"/>
</dbReference>
<dbReference type="SMART" id="SM00353">
    <property type="entry name" value="HLH"/>
    <property type="match status" value="1"/>
</dbReference>
<dbReference type="FunFam" id="4.10.280.10:FF:000029">
    <property type="entry name" value="Achaete-scute family bHLH transcription factor 1"/>
    <property type="match status" value="1"/>
</dbReference>
<feature type="region of interest" description="Disordered" evidence="5">
    <location>
        <begin position="238"/>
        <end position="275"/>
    </location>
</feature>
<feature type="compositionally biased region" description="Low complexity" evidence="5">
    <location>
        <begin position="238"/>
        <end position="254"/>
    </location>
</feature>
<dbReference type="PANTHER" id="PTHR23349:SF108">
    <property type="entry name" value="BHLH DOMAIN-CONTAINING PROTEIN"/>
    <property type="match status" value="1"/>
</dbReference>
<evidence type="ECO:0000256" key="3">
    <source>
        <dbReference type="ARBA" id="ARBA00023125"/>
    </source>
</evidence>
<keyword evidence="3" id="KW-0238">DNA-binding</keyword>
<feature type="compositionally biased region" description="Low complexity" evidence="5">
    <location>
        <begin position="517"/>
        <end position="542"/>
    </location>
</feature>
<dbReference type="SUPFAM" id="SSF47459">
    <property type="entry name" value="HLH, helix-loop-helix DNA-binding domain"/>
    <property type="match status" value="1"/>
</dbReference>
<dbReference type="GO" id="GO:0005634">
    <property type="term" value="C:nucleus"/>
    <property type="evidence" value="ECO:0007669"/>
    <property type="project" value="UniProtKB-SubCell"/>
</dbReference>